<keyword evidence="11" id="KW-1185">Reference proteome</keyword>
<dbReference type="Pfam" id="PF20464">
    <property type="entry name" value="MmeI_N"/>
    <property type="match status" value="1"/>
</dbReference>
<dbReference type="RefSeq" id="WP_194035139.1">
    <property type="nucleotide sequence ID" value="NZ_CP063657.1"/>
</dbReference>
<name>A0A7S6ULY1_9GAMM</name>
<evidence type="ECO:0000259" key="6">
    <source>
        <dbReference type="Pfam" id="PF20465"/>
    </source>
</evidence>
<evidence type="ECO:0000256" key="2">
    <source>
        <dbReference type="ARBA" id="ARBA00022603"/>
    </source>
</evidence>
<dbReference type="Pfam" id="PF20467">
    <property type="entry name" value="MmeI_C"/>
    <property type="match status" value="1"/>
</dbReference>
<dbReference type="InterPro" id="IPR046819">
    <property type="entry name" value="MmeI_hel"/>
</dbReference>
<dbReference type="EC" id="2.1.1.72" evidence="1"/>
<dbReference type="Gene3D" id="3.40.50.150">
    <property type="entry name" value="Vaccinia Virus protein VP39"/>
    <property type="match status" value="1"/>
</dbReference>
<feature type="domain" description="MmeI-like N-terminal" evidence="5">
    <location>
        <begin position="11"/>
        <end position="173"/>
    </location>
</feature>
<feature type="domain" description="MmeI-like target recognition" evidence="7">
    <location>
        <begin position="620"/>
        <end position="823"/>
    </location>
</feature>
<feature type="domain" description="MmeI-like C-terminal" evidence="8">
    <location>
        <begin position="826"/>
        <end position="906"/>
    </location>
</feature>
<dbReference type="InterPro" id="IPR050953">
    <property type="entry name" value="N4_N6_ade-DNA_methylase"/>
</dbReference>
<evidence type="ECO:0000256" key="4">
    <source>
        <dbReference type="ARBA" id="ARBA00047942"/>
    </source>
</evidence>
<feature type="domain" description="MmeI-like helicase spacer" evidence="6">
    <location>
        <begin position="179"/>
        <end position="258"/>
    </location>
</feature>
<dbReference type="SUPFAM" id="SSF53335">
    <property type="entry name" value="S-adenosyl-L-methionine-dependent methyltransferases"/>
    <property type="match status" value="1"/>
</dbReference>
<dbReference type="Pfam" id="PF20473">
    <property type="entry name" value="MmeI_Mtase"/>
    <property type="match status" value="1"/>
</dbReference>
<dbReference type="InterPro" id="IPR046816">
    <property type="entry name" value="MmeI_Mtase"/>
</dbReference>
<evidence type="ECO:0000313" key="11">
    <source>
        <dbReference type="Proteomes" id="UP000593932"/>
    </source>
</evidence>
<proteinExistence type="predicted"/>
<dbReference type="PROSITE" id="PS00092">
    <property type="entry name" value="N6_MTASE"/>
    <property type="match status" value="1"/>
</dbReference>
<dbReference type="Pfam" id="PF20465">
    <property type="entry name" value="MmeI_hel"/>
    <property type="match status" value="1"/>
</dbReference>
<dbReference type="GO" id="GO:0032259">
    <property type="term" value="P:methylation"/>
    <property type="evidence" value="ECO:0007669"/>
    <property type="project" value="UniProtKB-KW"/>
</dbReference>
<evidence type="ECO:0000259" key="5">
    <source>
        <dbReference type="Pfam" id="PF20464"/>
    </source>
</evidence>
<dbReference type="InterPro" id="IPR029063">
    <property type="entry name" value="SAM-dependent_MTases_sf"/>
</dbReference>
<evidence type="ECO:0000256" key="3">
    <source>
        <dbReference type="ARBA" id="ARBA00022679"/>
    </source>
</evidence>
<evidence type="ECO:0000259" key="9">
    <source>
        <dbReference type="Pfam" id="PF20473"/>
    </source>
</evidence>
<protein>
    <recommendedName>
        <fullName evidence="1">site-specific DNA-methyltransferase (adenine-specific)</fullName>
        <ecNumber evidence="1">2.1.1.72</ecNumber>
    </recommendedName>
</protein>
<feature type="domain" description="MmeI-like DNA-methyltransferase" evidence="9">
    <location>
        <begin position="335"/>
        <end position="597"/>
    </location>
</feature>
<evidence type="ECO:0000313" key="10">
    <source>
        <dbReference type="EMBL" id="QOW22644.1"/>
    </source>
</evidence>
<keyword evidence="3" id="KW-0808">Transferase</keyword>
<comment type="catalytic activity">
    <reaction evidence="4">
        <text>a 2'-deoxyadenosine in DNA + S-adenosyl-L-methionine = an N(6)-methyl-2'-deoxyadenosine in DNA + S-adenosyl-L-homocysteine + H(+)</text>
        <dbReference type="Rhea" id="RHEA:15197"/>
        <dbReference type="Rhea" id="RHEA-COMP:12418"/>
        <dbReference type="Rhea" id="RHEA-COMP:12419"/>
        <dbReference type="ChEBI" id="CHEBI:15378"/>
        <dbReference type="ChEBI" id="CHEBI:57856"/>
        <dbReference type="ChEBI" id="CHEBI:59789"/>
        <dbReference type="ChEBI" id="CHEBI:90615"/>
        <dbReference type="ChEBI" id="CHEBI:90616"/>
        <dbReference type="EC" id="2.1.1.72"/>
    </reaction>
</comment>
<dbReference type="PRINTS" id="PR00507">
    <property type="entry name" value="N12N6MTFRASE"/>
</dbReference>
<dbReference type="PANTHER" id="PTHR33841">
    <property type="entry name" value="DNA METHYLTRANSFERASE YEEA-RELATED"/>
    <property type="match status" value="1"/>
</dbReference>
<reference evidence="10 11" key="1">
    <citation type="submission" date="2020-10" db="EMBL/GenBank/DDBJ databases">
        <title>complete genome sequencing of Lysobacter sp. H23M41.</title>
        <authorList>
            <person name="Bae J.-W."/>
            <person name="Lee S.-Y."/>
        </authorList>
    </citation>
    <scope>NUCLEOTIDE SEQUENCE [LARGE SCALE GENOMIC DNA]</scope>
    <source>
        <strain evidence="10 11">H23M41</strain>
    </source>
</reference>
<dbReference type="Pfam" id="PF20466">
    <property type="entry name" value="MmeI_TRD"/>
    <property type="match status" value="1"/>
</dbReference>
<gene>
    <name evidence="10" type="ORF">INQ42_03370</name>
</gene>
<dbReference type="Proteomes" id="UP000593932">
    <property type="component" value="Chromosome"/>
</dbReference>
<dbReference type="PANTHER" id="PTHR33841:SF1">
    <property type="entry name" value="DNA METHYLTRANSFERASE A"/>
    <property type="match status" value="1"/>
</dbReference>
<dbReference type="InterPro" id="IPR002052">
    <property type="entry name" value="DNA_methylase_N6_adenine_CS"/>
</dbReference>
<dbReference type="InterPro" id="IPR046817">
    <property type="entry name" value="MmeI_N"/>
</dbReference>
<dbReference type="EMBL" id="CP063657">
    <property type="protein sequence ID" value="QOW22644.1"/>
    <property type="molecule type" value="Genomic_DNA"/>
</dbReference>
<evidence type="ECO:0000256" key="1">
    <source>
        <dbReference type="ARBA" id="ARBA00011900"/>
    </source>
</evidence>
<organism evidence="10 11">
    <name type="scientific">Novilysobacter avium</name>
    <dbReference type="NCBI Taxonomy" id="2781023"/>
    <lineage>
        <taxon>Bacteria</taxon>
        <taxon>Pseudomonadati</taxon>
        <taxon>Pseudomonadota</taxon>
        <taxon>Gammaproteobacteria</taxon>
        <taxon>Lysobacterales</taxon>
        <taxon>Lysobacteraceae</taxon>
        <taxon>Novilysobacter</taxon>
    </lineage>
</organism>
<dbReference type="InterPro" id="IPR046820">
    <property type="entry name" value="MmeI_TRD"/>
</dbReference>
<dbReference type="InterPro" id="IPR046818">
    <property type="entry name" value="MmeI_C"/>
</dbReference>
<keyword evidence="2 10" id="KW-0489">Methyltransferase</keyword>
<evidence type="ECO:0000259" key="7">
    <source>
        <dbReference type="Pfam" id="PF20466"/>
    </source>
</evidence>
<evidence type="ECO:0000259" key="8">
    <source>
        <dbReference type="Pfam" id="PF20467"/>
    </source>
</evidence>
<dbReference type="GO" id="GO:0008168">
    <property type="term" value="F:methyltransferase activity"/>
    <property type="evidence" value="ECO:0007669"/>
    <property type="project" value="UniProtKB-KW"/>
</dbReference>
<sequence>MPLSWNEIKTRAIAFSKEWAGEASEDAEAKSFWDAFFEVFGVHRRRIASFEVPIKREDGSGGFIDLLWKGILLVEHKSRGKDLDRAYGQARDYFPGLKDRDLPRYVLVSDFERFRLHDLETGEQHAFALKELHRHIRLFGFVAGYQSRPFKDQDPVNIKAAERMGKLHDALRDDGYTGHKLEVLLVRVLFCLFAEDTGIFEPRRRFQDYIEQRTSEDGSDLGGALATLFDVLNTAPDQRQKGLDAQLAGFPYVNGKLFEERLSPAAFNTTMRERLLDACGLDWSEISPAIFGALFQSIMDAKARRNLGAHYTSEKNILKLIGPLFLDDLRAEFDKLKASRPKLHEFHEKIAALKFLDPACGCGNFLVIAYRELRMLELDVIEALYQKDQEAGQVTDPRLLIKCNVDQFYGIEIEEFPAQIAQLALWLVDHQVNLRVSEMFGNPFERLPLKKSATIVHGNALRIDWNDVVPAAELDYILGNPPFSGAMVMSDQARADFAEVFSDVKGAKVLDFVAAWYWLAAKYVQGTGVDVGFVSTSSICQGEQVSLLWRPMLERLGIRINFAHQTFKWSNEARGNAAVHCIIIGFSLSDRLSKLIYEYPDVNGEPQVKPAANINPYLIDGPNVLLDNRSEPICDVPVMRFGSMPRDGGHLLLSDEERTRLLADEPDAAPYILPMIGAHGFLNGGSRWCIWFEGANPTVLRSLPRLRERVENVKAFRLASKASSTQSFAATPYLFCQIAQPVTDYILVPRHSSENRSLVPMGFLGPDKIAGDSCNTIPGATNFHFGVLQSSMHTAWVRYTCGRLKSDFRYSKDIVYNNFPWPESPSDKQRDAIEAAAQGVLDARAAFPDSTLADLYDPTTMPPALVKAHQTLDRAVDAAYGKRRFDSDAERVAFLFERYQQLTSLLPAAKPAKSPRRKTPATASD</sequence>
<accession>A0A7S6ULY1</accession>